<comment type="caution">
    <text evidence="1">The sequence shown here is derived from an EMBL/GenBank/DDBJ whole genome shotgun (WGS) entry which is preliminary data.</text>
</comment>
<keyword evidence="2" id="KW-1185">Reference proteome</keyword>
<evidence type="ECO:0000313" key="1">
    <source>
        <dbReference type="EMBL" id="KAG0430069.1"/>
    </source>
</evidence>
<accession>A0AC60Q987</accession>
<dbReference type="EMBL" id="JABSTQ010009358">
    <property type="protein sequence ID" value="KAG0430069.1"/>
    <property type="molecule type" value="Genomic_DNA"/>
</dbReference>
<gene>
    <name evidence="1" type="ORF">HPB47_023039</name>
</gene>
<reference evidence="1 2" key="1">
    <citation type="journal article" date="2020" name="Cell">
        <title>Large-Scale Comparative Analyses of Tick Genomes Elucidate Their Genetic Diversity and Vector Capacities.</title>
        <authorList>
            <consortium name="Tick Genome and Microbiome Consortium (TIGMIC)"/>
            <person name="Jia N."/>
            <person name="Wang J."/>
            <person name="Shi W."/>
            <person name="Du L."/>
            <person name="Sun Y."/>
            <person name="Zhan W."/>
            <person name="Jiang J.F."/>
            <person name="Wang Q."/>
            <person name="Zhang B."/>
            <person name="Ji P."/>
            <person name="Bell-Sakyi L."/>
            <person name="Cui X.M."/>
            <person name="Yuan T.T."/>
            <person name="Jiang B.G."/>
            <person name="Yang W.F."/>
            <person name="Lam T.T."/>
            <person name="Chang Q.C."/>
            <person name="Ding S.J."/>
            <person name="Wang X.J."/>
            <person name="Zhu J.G."/>
            <person name="Ruan X.D."/>
            <person name="Zhao L."/>
            <person name="Wei J.T."/>
            <person name="Ye R.Z."/>
            <person name="Que T.C."/>
            <person name="Du C.H."/>
            <person name="Zhou Y.H."/>
            <person name="Cheng J.X."/>
            <person name="Dai P.F."/>
            <person name="Guo W.B."/>
            <person name="Han X.H."/>
            <person name="Huang E.J."/>
            <person name="Li L.F."/>
            <person name="Wei W."/>
            <person name="Gao Y.C."/>
            <person name="Liu J.Z."/>
            <person name="Shao H.Z."/>
            <person name="Wang X."/>
            <person name="Wang C.C."/>
            <person name="Yang T.C."/>
            <person name="Huo Q.B."/>
            <person name="Li W."/>
            <person name="Chen H.Y."/>
            <person name="Chen S.E."/>
            <person name="Zhou L.G."/>
            <person name="Ni X.B."/>
            <person name="Tian J.H."/>
            <person name="Sheng Y."/>
            <person name="Liu T."/>
            <person name="Pan Y.S."/>
            <person name="Xia L.Y."/>
            <person name="Li J."/>
            <person name="Zhao F."/>
            <person name="Cao W.C."/>
        </authorList>
    </citation>
    <scope>NUCLEOTIDE SEQUENCE [LARGE SCALE GENOMIC DNA]</scope>
    <source>
        <strain evidence="1">Iper-2018</strain>
    </source>
</reference>
<name>A0AC60Q987_IXOPE</name>
<dbReference type="Proteomes" id="UP000805193">
    <property type="component" value="Unassembled WGS sequence"/>
</dbReference>
<proteinExistence type="predicted"/>
<evidence type="ECO:0000313" key="2">
    <source>
        <dbReference type="Proteomes" id="UP000805193"/>
    </source>
</evidence>
<protein>
    <submittedName>
        <fullName evidence="1">Uncharacterized protein</fullName>
    </submittedName>
</protein>
<organism evidence="1 2">
    <name type="scientific">Ixodes persulcatus</name>
    <name type="common">Taiga tick</name>
    <dbReference type="NCBI Taxonomy" id="34615"/>
    <lineage>
        <taxon>Eukaryota</taxon>
        <taxon>Metazoa</taxon>
        <taxon>Ecdysozoa</taxon>
        <taxon>Arthropoda</taxon>
        <taxon>Chelicerata</taxon>
        <taxon>Arachnida</taxon>
        <taxon>Acari</taxon>
        <taxon>Parasitiformes</taxon>
        <taxon>Ixodida</taxon>
        <taxon>Ixodoidea</taxon>
        <taxon>Ixodidae</taxon>
        <taxon>Ixodinae</taxon>
        <taxon>Ixodes</taxon>
    </lineage>
</organism>
<sequence length="160" mass="17681">MEGEWEEEEGDGSPLDSLVESFRKNGSVFLSSLSVSEEPHRCRSAASHPPPHGSAAAGSALFGSATASPSHLHYYHHHQHHQQHQQQQLLLLQGQASPNSSSCFESCDGGDVGFDSDNGERTNQQRRGRRLSVYVDSKLLRRPGREELLHSVKNAKRTRS</sequence>